<reference evidence="1" key="1">
    <citation type="submission" date="2014-11" db="EMBL/GenBank/DDBJ databases">
        <authorList>
            <person name="Amaro Gonzalez C."/>
        </authorList>
    </citation>
    <scope>NUCLEOTIDE SEQUENCE</scope>
</reference>
<protein>
    <submittedName>
        <fullName evidence="1">Uncharacterized protein</fullName>
    </submittedName>
</protein>
<dbReference type="EMBL" id="GBXM01034219">
    <property type="protein sequence ID" value="JAH74358.1"/>
    <property type="molecule type" value="Transcribed_RNA"/>
</dbReference>
<sequence length="44" mass="5129">MFHGSFNKGDYFGGNDVEKVIMSQDIHDPRCIVSRYRFDSLKAF</sequence>
<organism evidence="1">
    <name type="scientific">Anguilla anguilla</name>
    <name type="common">European freshwater eel</name>
    <name type="synonym">Muraena anguilla</name>
    <dbReference type="NCBI Taxonomy" id="7936"/>
    <lineage>
        <taxon>Eukaryota</taxon>
        <taxon>Metazoa</taxon>
        <taxon>Chordata</taxon>
        <taxon>Craniata</taxon>
        <taxon>Vertebrata</taxon>
        <taxon>Euteleostomi</taxon>
        <taxon>Actinopterygii</taxon>
        <taxon>Neopterygii</taxon>
        <taxon>Teleostei</taxon>
        <taxon>Anguilliformes</taxon>
        <taxon>Anguillidae</taxon>
        <taxon>Anguilla</taxon>
    </lineage>
</organism>
<dbReference type="AlphaFoldDB" id="A0A0E9VAZ0"/>
<accession>A0A0E9VAZ0</accession>
<proteinExistence type="predicted"/>
<reference evidence="1" key="2">
    <citation type="journal article" date="2015" name="Fish Shellfish Immunol.">
        <title>Early steps in the European eel (Anguilla anguilla)-Vibrio vulnificus interaction in the gills: Role of the RtxA13 toxin.</title>
        <authorList>
            <person name="Callol A."/>
            <person name="Pajuelo D."/>
            <person name="Ebbesson L."/>
            <person name="Teles M."/>
            <person name="MacKenzie S."/>
            <person name="Amaro C."/>
        </authorList>
    </citation>
    <scope>NUCLEOTIDE SEQUENCE</scope>
</reference>
<evidence type="ECO:0000313" key="1">
    <source>
        <dbReference type="EMBL" id="JAH74358.1"/>
    </source>
</evidence>
<name>A0A0E9VAZ0_ANGAN</name>